<evidence type="ECO:0000256" key="1">
    <source>
        <dbReference type="SAM" id="Phobius"/>
    </source>
</evidence>
<dbReference type="RefSeq" id="WP_268042789.1">
    <property type="nucleotide sequence ID" value="NZ_CP104064.1"/>
</dbReference>
<keyword evidence="1" id="KW-1133">Transmembrane helix</keyword>
<name>A0ABY6YY49_9BACL</name>
<evidence type="ECO:0000313" key="2">
    <source>
        <dbReference type="EMBL" id="WAH35506.1"/>
    </source>
</evidence>
<keyword evidence="1" id="KW-0472">Membrane</keyword>
<dbReference type="EMBL" id="CP104064">
    <property type="protein sequence ID" value="WAH35506.1"/>
    <property type="molecule type" value="Genomic_DNA"/>
</dbReference>
<reference evidence="2" key="1">
    <citation type="submission" date="2022-08" db="EMBL/GenBank/DDBJ databases">
        <title>Alicyclobacillus dauci DSM2870, complete genome.</title>
        <authorList>
            <person name="Wang Q."/>
            <person name="Cai R."/>
            <person name="Wang Z."/>
        </authorList>
    </citation>
    <scope>NUCLEOTIDE SEQUENCE</scope>
    <source>
        <strain evidence="2">DSM 28700</strain>
    </source>
</reference>
<dbReference type="Proteomes" id="UP001164803">
    <property type="component" value="Chromosome"/>
</dbReference>
<dbReference type="Pfam" id="PF10011">
    <property type="entry name" value="DUF2254"/>
    <property type="match status" value="1"/>
</dbReference>
<feature type="transmembrane region" description="Helical" evidence="1">
    <location>
        <begin position="97"/>
        <end position="117"/>
    </location>
</feature>
<proteinExistence type="predicted"/>
<keyword evidence="1" id="KW-0812">Transmembrane</keyword>
<accession>A0ABY6YY49</accession>
<dbReference type="InterPro" id="IPR018723">
    <property type="entry name" value="DUF2254_membrane"/>
</dbReference>
<gene>
    <name evidence="2" type="ORF">NZD86_14540</name>
</gene>
<keyword evidence="3" id="KW-1185">Reference proteome</keyword>
<organism evidence="2 3">
    <name type="scientific">Alicyclobacillus dauci</name>
    <dbReference type="NCBI Taxonomy" id="1475485"/>
    <lineage>
        <taxon>Bacteria</taxon>
        <taxon>Bacillati</taxon>
        <taxon>Bacillota</taxon>
        <taxon>Bacilli</taxon>
        <taxon>Bacillales</taxon>
        <taxon>Alicyclobacillaceae</taxon>
        <taxon>Alicyclobacillus</taxon>
    </lineage>
</organism>
<feature type="transmembrane region" description="Helical" evidence="1">
    <location>
        <begin position="138"/>
        <end position="157"/>
    </location>
</feature>
<sequence>MKANTVQNPVRVSGLRRLTSSWIVHLLVATAVIALVFRFPPLLFQGDTDTARNYLNTIVSSLSTILALCISIILVAIQMTAGNYTHRVLDFFVRLPYNGSLFLMFLVTIMHSFFLMAKIRDPQRDPLPRSLQPEMSADLILVVMCYLSLLLYMYAVVRLLKPERIIQLISREYQMAVGAGRWKAALENVEQICDIVKRAASVNDSLTGTYGLQRMQEIAARLPMPQNDDDPVLDVHRSMVNQWGEIIGVTVKEKETGILFVTLEALYRQGYLYIDREAWVPAQAVVKMYRNIVFSHLLPEGQEYYAETVAEQLYQLAAHAAEGDWRGKQFAVRTWETIGSCGENCFRLGKGYPSLYAGFLMAKDIPRLFAHMVETSLYTRALLSYFSLWKMFVSVAQRQDATQWAQWWSAQTFVDHVDAHGRHLATELAKHQGRHDIELTLGSLLQQPSPSDMRHVARLKPIWRKLFDGVSDLPDEFNGKN</sequence>
<feature type="transmembrane region" description="Helical" evidence="1">
    <location>
        <begin position="55"/>
        <end position="77"/>
    </location>
</feature>
<feature type="transmembrane region" description="Helical" evidence="1">
    <location>
        <begin position="22"/>
        <end position="43"/>
    </location>
</feature>
<protein>
    <submittedName>
        <fullName evidence="2">DUF2254 domain-containing protein</fullName>
    </submittedName>
</protein>
<evidence type="ECO:0000313" key="3">
    <source>
        <dbReference type="Proteomes" id="UP001164803"/>
    </source>
</evidence>